<dbReference type="Pfam" id="PF00150">
    <property type="entry name" value="Cellulase"/>
    <property type="match status" value="1"/>
</dbReference>
<dbReference type="PANTHER" id="PTHR35923:SF2">
    <property type="entry name" value="ENDOGLUCANASE"/>
    <property type="match status" value="1"/>
</dbReference>
<dbReference type="AlphaFoldDB" id="A0A1V9Z2I9"/>
<evidence type="ECO:0000256" key="8">
    <source>
        <dbReference type="SAM" id="MobiDB-lite"/>
    </source>
</evidence>
<sequence>MAQPNNYERESDIEPDYRDSSFSYSLRPSSVIRQEATHRPSILERDIVAIPLDPNDNKVSHKRFKGRLRTWPGILLLLLIVGGAIAAIVYFSVQKGQEAYDRKVSVQKNLAKERAIADGLVSGSGSNDHDHVEDDGQVNNPRVYPSSGCQLPDYQSKQGKIFAVAKNGSEVPIHIKGVNWFGMETGLMAPFGLWDNDQNGTTVYAVAEFLAKNKFNSVRIPLCVASILANKPPLTSIINRVTNRALDLTSYLSLLQSIAKSLAYRQISIMISMHTLDLMNAGGSLWYGKNLPASDFLKAIDMLTKALCSSDYWNILGIDVKNEPWEGTWGTGLPNDFKAGAELIGARILKGCPQWMVFVEGVNAQHNITLDEKDYGYYDWFGGGLQKAGDHPVELPAKNKLVYAPHYYTPAVFPQYYLFDGGEVGTGNAIIGYKELSDEALQGRVAKTMKQMFGYLNDKQESAVLLGEFAGLYTKDEHKYKTTQRCTDYTIRTLLDENYAGGYMWSLNPESAYQYNPADTPGNYIEGLLNPDWRSANIPFLKAMSALDGLKELKMMPCFPNEN</sequence>
<evidence type="ECO:0000313" key="12">
    <source>
        <dbReference type="Proteomes" id="UP000243217"/>
    </source>
</evidence>
<dbReference type="GO" id="GO:0004553">
    <property type="term" value="F:hydrolase activity, hydrolyzing O-glycosyl compounds"/>
    <property type="evidence" value="ECO:0007669"/>
    <property type="project" value="InterPro"/>
</dbReference>
<keyword evidence="12" id="KW-1185">Reference proteome</keyword>
<dbReference type="EMBL" id="JNBS01002352">
    <property type="protein sequence ID" value="OQR92171.1"/>
    <property type="molecule type" value="Genomic_DNA"/>
</dbReference>
<keyword evidence="9" id="KW-1133">Transmembrane helix</keyword>
<evidence type="ECO:0000256" key="5">
    <source>
        <dbReference type="ARBA" id="ARBA00023295"/>
    </source>
</evidence>
<feature type="domain" description="Glycoside hydrolase family 5" evidence="10">
    <location>
        <begin position="176"/>
        <end position="510"/>
    </location>
</feature>
<keyword evidence="4" id="KW-0119">Carbohydrate metabolism</keyword>
<comment type="similarity">
    <text evidence="1 7">Belongs to the glycosyl hydrolase 5 (cellulase A) family.</text>
</comment>
<keyword evidence="9" id="KW-0472">Membrane</keyword>
<evidence type="ECO:0000313" key="11">
    <source>
        <dbReference type="EMBL" id="OQR92171.1"/>
    </source>
</evidence>
<comment type="caution">
    <text evidence="11">The sequence shown here is derived from an EMBL/GenBank/DDBJ whole genome shotgun (WGS) entry which is preliminary data.</text>
</comment>
<evidence type="ECO:0000256" key="2">
    <source>
        <dbReference type="ARBA" id="ARBA00022801"/>
    </source>
</evidence>
<evidence type="ECO:0000256" key="4">
    <source>
        <dbReference type="ARBA" id="ARBA00023277"/>
    </source>
</evidence>
<accession>A0A1V9Z2I9</accession>
<evidence type="ECO:0000256" key="3">
    <source>
        <dbReference type="ARBA" id="ARBA00023001"/>
    </source>
</evidence>
<dbReference type="GO" id="GO:0030245">
    <property type="term" value="P:cellulose catabolic process"/>
    <property type="evidence" value="ECO:0007669"/>
    <property type="project" value="UniProtKB-KW"/>
</dbReference>
<evidence type="ECO:0000256" key="9">
    <source>
        <dbReference type="SAM" id="Phobius"/>
    </source>
</evidence>
<dbReference type="PANTHER" id="PTHR35923">
    <property type="entry name" value="MAJOR EXTRACELLULAR ENDOGLUCANASE"/>
    <property type="match status" value="1"/>
</dbReference>
<proteinExistence type="inferred from homology"/>
<reference evidence="11 12" key="1">
    <citation type="journal article" date="2014" name="Genome Biol. Evol.">
        <title>The secreted proteins of Achlya hypogyna and Thraustotheca clavata identify the ancestral oomycete secretome and reveal gene acquisitions by horizontal gene transfer.</title>
        <authorList>
            <person name="Misner I."/>
            <person name="Blouin N."/>
            <person name="Leonard G."/>
            <person name="Richards T.A."/>
            <person name="Lane C.E."/>
        </authorList>
    </citation>
    <scope>NUCLEOTIDE SEQUENCE [LARGE SCALE GENOMIC DNA]</scope>
    <source>
        <strain evidence="11 12">ATCC 34112</strain>
    </source>
</reference>
<dbReference type="InterPro" id="IPR017853">
    <property type="entry name" value="GH"/>
</dbReference>
<dbReference type="STRING" id="74557.A0A1V9Z2I9"/>
<dbReference type="Proteomes" id="UP000243217">
    <property type="component" value="Unassembled WGS sequence"/>
</dbReference>
<evidence type="ECO:0000256" key="6">
    <source>
        <dbReference type="ARBA" id="ARBA00023326"/>
    </source>
</evidence>
<feature type="region of interest" description="Disordered" evidence="8">
    <location>
        <begin position="121"/>
        <end position="142"/>
    </location>
</feature>
<dbReference type="SUPFAM" id="SSF51445">
    <property type="entry name" value="(Trans)glycosidases"/>
    <property type="match status" value="1"/>
</dbReference>
<keyword evidence="3" id="KW-0136">Cellulose degradation</keyword>
<protein>
    <submittedName>
        <fullName evidence="11">Cell 5A endo-1,4-betaglucanase</fullName>
    </submittedName>
</protein>
<gene>
    <name evidence="11" type="ORF">THRCLA_08777</name>
</gene>
<dbReference type="InterPro" id="IPR001547">
    <property type="entry name" value="Glyco_hydro_5"/>
</dbReference>
<evidence type="ECO:0000259" key="10">
    <source>
        <dbReference type="Pfam" id="PF00150"/>
    </source>
</evidence>
<feature type="transmembrane region" description="Helical" evidence="9">
    <location>
        <begin position="71"/>
        <end position="93"/>
    </location>
</feature>
<dbReference type="OrthoDB" id="442731at2759"/>
<keyword evidence="5 7" id="KW-0326">Glycosidase</keyword>
<evidence type="ECO:0000256" key="7">
    <source>
        <dbReference type="RuleBase" id="RU361153"/>
    </source>
</evidence>
<organism evidence="11 12">
    <name type="scientific">Thraustotheca clavata</name>
    <dbReference type="NCBI Taxonomy" id="74557"/>
    <lineage>
        <taxon>Eukaryota</taxon>
        <taxon>Sar</taxon>
        <taxon>Stramenopiles</taxon>
        <taxon>Oomycota</taxon>
        <taxon>Saprolegniomycetes</taxon>
        <taxon>Saprolegniales</taxon>
        <taxon>Achlyaceae</taxon>
        <taxon>Thraustotheca</taxon>
    </lineage>
</organism>
<dbReference type="Gene3D" id="3.20.20.80">
    <property type="entry name" value="Glycosidases"/>
    <property type="match status" value="1"/>
</dbReference>
<keyword evidence="9" id="KW-0812">Transmembrane</keyword>
<keyword evidence="2 7" id="KW-0378">Hydrolase</keyword>
<evidence type="ECO:0000256" key="1">
    <source>
        <dbReference type="ARBA" id="ARBA00005641"/>
    </source>
</evidence>
<name>A0A1V9Z2I9_9STRA</name>
<keyword evidence="6" id="KW-0624">Polysaccharide degradation</keyword>